<dbReference type="EMBL" id="LS483250">
    <property type="protein sequence ID" value="SQD79599.1"/>
    <property type="molecule type" value="Genomic_DNA"/>
</dbReference>
<dbReference type="Pfam" id="PF05930">
    <property type="entry name" value="Phage_AlpA"/>
    <property type="match status" value="1"/>
</dbReference>
<dbReference type="KEGG" id="mya:MORIYA_3143"/>
<dbReference type="OrthoDB" id="8455288at2"/>
<dbReference type="Gene3D" id="1.10.238.160">
    <property type="match status" value="1"/>
</dbReference>
<dbReference type="AlphaFoldDB" id="A0A330LSF8"/>
<protein>
    <submittedName>
        <fullName evidence="1">Putative transcriptional regulator</fullName>
    </submittedName>
</protein>
<organism evidence="1 2">
    <name type="scientific">Moritella yayanosii</name>
    <dbReference type="NCBI Taxonomy" id="69539"/>
    <lineage>
        <taxon>Bacteria</taxon>
        <taxon>Pseudomonadati</taxon>
        <taxon>Pseudomonadota</taxon>
        <taxon>Gammaproteobacteria</taxon>
        <taxon>Alteromonadales</taxon>
        <taxon>Moritellaceae</taxon>
        <taxon>Moritella</taxon>
    </lineage>
</organism>
<gene>
    <name evidence="1" type="ORF">MORIYA_3143</name>
</gene>
<keyword evidence="2" id="KW-1185">Reference proteome</keyword>
<sequence length="64" mass="7825">MRKLFDPERIIREVDRRYITSISRTKAWQLEKEGLFPKRIRLGNRSVGWKLSELLEWVENQPRV</sequence>
<dbReference type="Proteomes" id="UP000250163">
    <property type="component" value="Chromosome MORIYA"/>
</dbReference>
<proteinExistence type="predicted"/>
<dbReference type="InterPro" id="IPR010260">
    <property type="entry name" value="AlpA"/>
</dbReference>
<evidence type="ECO:0000313" key="2">
    <source>
        <dbReference type="Proteomes" id="UP000250163"/>
    </source>
</evidence>
<evidence type="ECO:0000313" key="1">
    <source>
        <dbReference type="EMBL" id="SQD79599.1"/>
    </source>
</evidence>
<reference evidence="2" key="1">
    <citation type="submission" date="2018-05" db="EMBL/GenBank/DDBJ databases">
        <authorList>
            <person name="Cea G.-C."/>
            <person name="William W."/>
        </authorList>
    </citation>
    <scope>NUCLEOTIDE SEQUENCE [LARGE SCALE GENOMIC DNA]</scope>
    <source>
        <strain evidence="2">DB21MT 5</strain>
    </source>
</reference>
<accession>A0A330LSF8</accession>
<dbReference type="RefSeq" id="WP_112716362.1">
    <property type="nucleotide sequence ID" value="NZ_LS483250.1"/>
</dbReference>
<name>A0A330LSF8_9GAMM</name>